<accession>A0A2H3EJX0</accession>
<dbReference type="OMA" id="DHAMSNS"/>
<protein>
    <submittedName>
        <fullName evidence="2">Uncharacterized protein</fullName>
    </submittedName>
</protein>
<organism evidence="2 3">
    <name type="scientific">Armillaria gallica</name>
    <name type="common">Bulbous honey fungus</name>
    <name type="synonym">Armillaria bulbosa</name>
    <dbReference type="NCBI Taxonomy" id="47427"/>
    <lineage>
        <taxon>Eukaryota</taxon>
        <taxon>Fungi</taxon>
        <taxon>Dikarya</taxon>
        <taxon>Basidiomycota</taxon>
        <taxon>Agaricomycotina</taxon>
        <taxon>Agaricomycetes</taxon>
        <taxon>Agaricomycetidae</taxon>
        <taxon>Agaricales</taxon>
        <taxon>Marasmiineae</taxon>
        <taxon>Physalacriaceae</taxon>
        <taxon>Armillaria</taxon>
    </lineage>
</organism>
<evidence type="ECO:0000313" key="2">
    <source>
        <dbReference type="EMBL" id="PBL03019.1"/>
    </source>
</evidence>
<gene>
    <name evidence="2" type="ORF">ARMGADRAFT_1058255</name>
</gene>
<dbReference type="EMBL" id="KZ293645">
    <property type="protein sequence ID" value="PBL03019.1"/>
    <property type="molecule type" value="Genomic_DNA"/>
</dbReference>
<feature type="region of interest" description="Disordered" evidence="1">
    <location>
        <begin position="1"/>
        <end position="37"/>
    </location>
</feature>
<evidence type="ECO:0000256" key="1">
    <source>
        <dbReference type="SAM" id="MobiDB-lite"/>
    </source>
</evidence>
<dbReference type="Proteomes" id="UP000217790">
    <property type="component" value="Unassembled WGS sequence"/>
</dbReference>
<name>A0A2H3EJX0_ARMGA</name>
<evidence type="ECO:0000313" key="3">
    <source>
        <dbReference type="Proteomes" id="UP000217790"/>
    </source>
</evidence>
<dbReference type="OrthoDB" id="2393824at2759"/>
<proteinExistence type="predicted"/>
<dbReference type="AlphaFoldDB" id="A0A2H3EJX0"/>
<reference evidence="3" key="1">
    <citation type="journal article" date="2017" name="Nat. Ecol. Evol.">
        <title>Genome expansion and lineage-specific genetic innovations in the forest pathogenic fungi Armillaria.</title>
        <authorList>
            <person name="Sipos G."/>
            <person name="Prasanna A.N."/>
            <person name="Walter M.C."/>
            <person name="O'Connor E."/>
            <person name="Balint B."/>
            <person name="Krizsan K."/>
            <person name="Kiss B."/>
            <person name="Hess J."/>
            <person name="Varga T."/>
            <person name="Slot J."/>
            <person name="Riley R."/>
            <person name="Boka B."/>
            <person name="Rigling D."/>
            <person name="Barry K."/>
            <person name="Lee J."/>
            <person name="Mihaltcheva S."/>
            <person name="LaButti K."/>
            <person name="Lipzen A."/>
            <person name="Waldron R."/>
            <person name="Moloney N.M."/>
            <person name="Sperisen C."/>
            <person name="Kredics L."/>
            <person name="Vagvoelgyi C."/>
            <person name="Patrignani A."/>
            <person name="Fitzpatrick D."/>
            <person name="Nagy I."/>
            <person name="Doyle S."/>
            <person name="Anderson J.B."/>
            <person name="Grigoriev I.V."/>
            <person name="Gueldener U."/>
            <person name="Muensterkoetter M."/>
            <person name="Nagy L.G."/>
        </authorList>
    </citation>
    <scope>NUCLEOTIDE SEQUENCE [LARGE SCALE GENOMIC DNA]</scope>
    <source>
        <strain evidence="3">Ar21-2</strain>
    </source>
</reference>
<sequence>MENVQNPSKKREASLTVTDPPSPKHAKTDPASSVAVQESAHSLNIRQLLTEEYETIYNIRDRLKNSQIPPEDVLNEVGLVLRCTAHDYKASHPDWPYNPITKLSLLRHPRFSISEIYDHVAAISSEDVPKWEDLIYKYGVEESGSPYAKEQDDHAMSNSIQNYLSSYRDIIFQAILGHTDFLLWKGVGQDGSDNDSFFKELRLPQVAGWPSLLLHELGTYDADTFDKLLEPLFVHGRCLMLVNTTGSGKTRFLLEGLVRHWGVYFVGNRDTARLGSSDFQFIVERIQAANAFKADAVSEEDFKVNEDIAKRQFKKLLLSRMIVFDYFLHVSILATVPEKALRLAWVKIQVHPSDIIGQDIFADVVEKLDRATDGYLDRELPERLNRIRNLLHDQFPPRNSESGTRTFSCIIDEVQGPILEAPNAFRSDSSPTLRRSLMRPLMQHYRDVLADKNWFLSLSGTGTNFQVMAEHVASSLLKLGADFYRHSEIGAFENADVQARYIKKFAPPGLRDKLSDFLGRVFVWTRGRFRLTATLVELLIVTGFKCPHTVLNRYIKAFCGDDFEPGDANDLIELEPPLLDSGIWKNLIVLDVGRLAKSKQFEDVLKPNLADYVLTGKPLPVLSAKDSLLVELGVSRFTGFSENVKTDEPLILTAIMAWLERTEKDYLHKHIMKGAFTTSPHHNPSEGFCSYVLMQALGAGRTLNDVFDFYFPKSTPIPEWIFQKARVISPCYYDHIKKIYQTAPYSFQSRNYPQVGFYAESATQLQRWLGFKGPPHAFCYPISSAGPDLVCLVELENGEKVWFLGQTKVRRAVWTITKDDLVYAARSVIPANVYKNANGTPSPGLPQANQRFLETLDALKGNVDKCLPSTSAAHHAIGVLFIYPALHEIQRLRASAWSETTTPIAAVNWDKIGPVLDNISPQGYWTQLVKDSAAVHAETLRQRAEDAEIDYDSTVLILQKDVITEETWTMPMMKIQLELHRRIENLLPPEQRKLPTLAGKKKEALLAVLKEAIDRYVQRTTRRS</sequence>
<keyword evidence="3" id="KW-1185">Reference proteome</keyword>
<dbReference type="InParanoid" id="A0A2H3EJX0"/>